<sequence>MDFNIRLHYSVLCYAGNKDFLSGSESFPDSLLSISGMESLSHGAVLLWMVLEKRLSSDVDFQIISVWAINNHMHHCIFGLGWRGMGVGVNPLLFPARIED</sequence>
<evidence type="ECO:0000313" key="1">
    <source>
        <dbReference type="Ensembl" id="ENSMCSP00000014982.1"/>
    </source>
</evidence>
<dbReference type="Proteomes" id="UP000694560">
    <property type="component" value="Unplaced"/>
</dbReference>
<reference evidence="1" key="1">
    <citation type="submission" date="2025-08" db="UniProtKB">
        <authorList>
            <consortium name="Ensembl"/>
        </authorList>
    </citation>
    <scope>IDENTIFICATION</scope>
</reference>
<dbReference type="Ensembl" id="ENSMCST00000015366.1">
    <property type="protein sequence ID" value="ENSMCSP00000014982.1"/>
    <property type="gene ID" value="ENSMCSG00000010570.1"/>
</dbReference>
<organism evidence="1 2">
    <name type="scientific">Malurus cyaneus samueli</name>
    <dbReference type="NCBI Taxonomy" id="2593467"/>
    <lineage>
        <taxon>Eukaryota</taxon>
        <taxon>Metazoa</taxon>
        <taxon>Chordata</taxon>
        <taxon>Craniata</taxon>
        <taxon>Vertebrata</taxon>
        <taxon>Euteleostomi</taxon>
        <taxon>Archelosauria</taxon>
        <taxon>Archosauria</taxon>
        <taxon>Dinosauria</taxon>
        <taxon>Saurischia</taxon>
        <taxon>Theropoda</taxon>
        <taxon>Coelurosauria</taxon>
        <taxon>Aves</taxon>
        <taxon>Neognathae</taxon>
        <taxon>Neoaves</taxon>
        <taxon>Telluraves</taxon>
        <taxon>Australaves</taxon>
        <taxon>Passeriformes</taxon>
        <taxon>Meliphagoidea</taxon>
        <taxon>Maluridae</taxon>
        <taxon>Malurus</taxon>
    </lineage>
</organism>
<accession>A0A8C5X6S2</accession>
<name>A0A8C5X6S2_9PASS</name>
<proteinExistence type="predicted"/>
<evidence type="ECO:0000313" key="2">
    <source>
        <dbReference type="Proteomes" id="UP000694560"/>
    </source>
</evidence>
<dbReference type="AlphaFoldDB" id="A0A8C5X6S2"/>
<reference evidence="1" key="2">
    <citation type="submission" date="2025-09" db="UniProtKB">
        <authorList>
            <consortium name="Ensembl"/>
        </authorList>
    </citation>
    <scope>IDENTIFICATION</scope>
</reference>
<keyword evidence="2" id="KW-1185">Reference proteome</keyword>
<protein>
    <submittedName>
        <fullName evidence="1">Uncharacterized protein</fullName>
    </submittedName>
</protein>